<proteinExistence type="predicted"/>
<protein>
    <submittedName>
        <fullName evidence="1">Unnamed protein product</fullName>
    </submittedName>
</protein>
<accession>A0ACB5TLG1</accession>
<dbReference type="EMBL" id="BSXV01000740">
    <property type="protein sequence ID" value="GME90429.1"/>
    <property type="molecule type" value="Genomic_DNA"/>
</dbReference>
<name>A0ACB5TLG1_CANBO</name>
<sequence length="666" mass="76742">MSSYPKPWKAKPSYPSGLPLYYKDKLQKDRTSFSGVNKYWFDIRRKRTVAKIFAIVVALYISITGFRFFFNNDSVSDPLIDPELWLERKEKVKEVFLESWSDYARHGWGTDVYSPIKQQGKNMSPDSNPAGWIIVDSLDTLAIMGLKDELHEARSWVKNELDFDKIDNNVNVFETTIRTLGGLLSAHYLTDDDIYLEKSVVLANKLLGAFDSVTGIPFANVNLKTGKFVKNMGTFAHSTSVSEVGSLQLEFKYLAKLTGEKLYWEKVEKVMKLIDDNHPIDGLVPTYIFPGDAKFKNSVYKLGARADSYYEYLLKQYLQTGEEVYSEMYQESFLGIKKHFMGKSQPNRLTFLGEKEHGLDKNSNTKMDHLVCMFGGLFALGATNGENIDTARKSPRWTPTLEEEFEIGKKLGYTCYKMYHDTPNTGLAPEIVVFNTNSNKDSDMVIKKSDTHNLQRPETVETLFYLYKITKDPIYRKWGWEIFENFVNHLKVTEGGKDNKPRYACLRDVTIESSKYIDNMESFWLSETLKYLYLLFDDSENEKLDITKNVFSTEAHPFPKFDDELPFPTGWKRSNPNVKVEEKVKEFGTPGSLDHYIEQKESQISHHDDVDGNEKPPIIVSEELREKQLDTELLIKKNNIQADRSVDEENKKIADELDGIVKKTDK</sequence>
<comment type="caution">
    <text evidence="1">The sequence shown here is derived from an EMBL/GenBank/DDBJ whole genome shotgun (WGS) entry which is preliminary data.</text>
</comment>
<gene>
    <name evidence="1" type="ORF">Cboi01_000184200</name>
</gene>
<dbReference type="Proteomes" id="UP001165101">
    <property type="component" value="Unassembled WGS sequence"/>
</dbReference>
<keyword evidence="2" id="KW-1185">Reference proteome</keyword>
<organism evidence="1 2">
    <name type="scientific">Candida boidinii</name>
    <name type="common">Yeast</name>
    <dbReference type="NCBI Taxonomy" id="5477"/>
    <lineage>
        <taxon>Eukaryota</taxon>
        <taxon>Fungi</taxon>
        <taxon>Dikarya</taxon>
        <taxon>Ascomycota</taxon>
        <taxon>Saccharomycotina</taxon>
        <taxon>Pichiomycetes</taxon>
        <taxon>Pichiales</taxon>
        <taxon>Pichiaceae</taxon>
        <taxon>Ogataea</taxon>
        <taxon>Ogataea/Candida clade</taxon>
    </lineage>
</organism>
<evidence type="ECO:0000313" key="1">
    <source>
        <dbReference type="EMBL" id="GME90429.1"/>
    </source>
</evidence>
<evidence type="ECO:0000313" key="2">
    <source>
        <dbReference type="Proteomes" id="UP001165101"/>
    </source>
</evidence>
<reference evidence="1" key="1">
    <citation type="submission" date="2023-04" db="EMBL/GenBank/DDBJ databases">
        <title>Candida boidinii NBRC 1967.</title>
        <authorList>
            <person name="Ichikawa N."/>
            <person name="Sato H."/>
            <person name="Tonouchi N."/>
        </authorList>
    </citation>
    <scope>NUCLEOTIDE SEQUENCE</scope>
    <source>
        <strain evidence="1">NBRC 1967</strain>
    </source>
</reference>